<dbReference type="InterPro" id="IPR000477">
    <property type="entry name" value="RT_dom"/>
</dbReference>
<evidence type="ECO:0000313" key="3">
    <source>
        <dbReference type="Proteomes" id="UP000324222"/>
    </source>
</evidence>
<feature type="domain" description="Reverse transcriptase" evidence="1">
    <location>
        <begin position="1"/>
        <end position="83"/>
    </location>
</feature>
<evidence type="ECO:0000259" key="1">
    <source>
        <dbReference type="PROSITE" id="PS50878"/>
    </source>
</evidence>
<keyword evidence="3" id="KW-1185">Reference proteome</keyword>
<organism evidence="2 3">
    <name type="scientific">Portunus trituberculatus</name>
    <name type="common">Swimming crab</name>
    <name type="synonym">Neptunus trituberculatus</name>
    <dbReference type="NCBI Taxonomy" id="210409"/>
    <lineage>
        <taxon>Eukaryota</taxon>
        <taxon>Metazoa</taxon>
        <taxon>Ecdysozoa</taxon>
        <taxon>Arthropoda</taxon>
        <taxon>Crustacea</taxon>
        <taxon>Multicrustacea</taxon>
        <taxon>Malacostraca</taxon>
        <taxon>Eumalacostraca</taxon>
        <taxon>Eucarida</taxon>
        <taxon>Decapoda</taxon>
        <taxon>Pleocyemata</taxon>
        <taxon>Brachyura</taxon>
        <taxon>Eubrachyura</taxon>
        <taxon>Portunoidea</taxon>
        <taxon>Portunidae</taxon>
        <taxon>Portuninae</taxon>
        <taxon>Portunus</taxon>
    </lineage>
</organism>
<dbReference type="AlphaFoldDB" id="A0A5B7DJF4"/>
<name>A0A5B7DJF4_PORTR</name>
<reference evidence="2 3" key="1">
    <citation type="submission" date="2019-05" db="EMBL/GenBank/DDBJ databases">
        <title>Another draft genome of Portunus trituberculatus and its Hox gene families provides insights of decapod evolution.</title>
        <authorList>
            <person name="Jeong J.-H."/>
            <person name="Song I."/>
            <person name="Kim S."/>
            <person name="Choi T."/>
            <person name="Kim D."/>
            <person name="Ryu S."/>
            <person name="Kim W."/>
        </authorList>
    </citation>
    <scope>NUCLEOTIDE SEQUENCE [LARGE SCALE GENOMIC DNA]</scope>
    <source>
        <tissue evidence="2">Muscle</tissue>
    </source>
</reference>
<sequence>MELGSFNHTGTATCRPGGLLQLPSFHYFLTFLSDRSIVAAVDSHCSPKFISSGVPQGSVLSPTLFLLFINDLNRTFLPYPHLR</sequence>
<dbReference type="EMBL" id="VSRR010000961">
    <property type="protein sequence ID" value="MPC21294.1"/>
    <property type="molecule type" value="Genomic_DNA"/>
</dbReference>
<evidence type="ECO:0000313" key="2">
    <source>
        <dbReference type="EMBL" id="MPC21294.1"/>
    </source>
</evidence>
<dbReference type="Proteomes" id="UP000324222">
    <property type="component" value="Unassembled WGS sequence"/>
</dbReference>
<comment type="caution">
    <text evidence="2">The sequence shown here is derived from an EMBL/GenBank/DDBJ whole genome shotgun (WGS) entry which is preliminary data.</text>
</comment>
<accession>A0A5B7DJF4</accession>
<dbReference type="PROSITE" id="PS50878">
    <property type="entry name" value="RT_POL"/>
    <property type="match status" value="1"/>
</dbReference>
<gene>
    <name evidence="2" type="ORF">E2C01_014276</name>
</gene>
<protein>
    <recommendedName>
        <fullName evidence="1">Reverse transcriptase domain-containing protein</fullName>
    </recommendedName>
</protein>
<proteinExistence type="predicted"/>